<dbReference type="EC" id="2.7.13.3" evidence="2"/>
<evidence type="ECO:0000313" key="11">
    <source>
        <dbReference type="Proteomes" id="UP000220922"/>
    </source>
</evidence>
<dbReference type="PANTHER" id="PTHR43065:SF42">
    <property type="entry name" value="TWO-COMPONENT SENSOR PPRA"/>
    <property type="match status" value="1"/>
</dbReference>
<dbReference type="CDD" id="cd00082">
    <property type="entry name" value="HisKA"/>
    <property type="match status" value="1"/>
</dbReference>
<keyword evidence="7" id="KW-1133">Transmembrane helix</keyword>
<dbReference type="InterPro" id="IPR000014">
    <property type="entry name" value="PAS"/>
</dbReference>
<evidence type="ECO:0000256" key="4">
    <source>
        <dbReference type="ARBA" id="ARBA00022777"/>
    </source>
</evidence>
<dbReference type="PROSITE" id="PS50112">
    <property type="entry name" value="PAS"/>
    <property type="match status" value="2"/>
</dbReference>
<evidence type="ECO:0000313" key="10">
    <source>
        <dbReference type="EMBL" id="PDV98665.1"/>
    </source>
</evidence>
<dbReference type="SMART" id="SM00388">
    <property type="entry name" value="HisKA"/>
    <property type="match status" value="1"/>
</dbReference>
<dbReference type="SUPFAM" id="SSF47384">
    <property type="entry name" value="Homodimeric domain of signal transducing histidine kinase"/>
    <property type="match status" value="1"/>
</dbReference>
<dbReference type="Pfam" id="PF08447">
    <property type="entry name" value="PAS_3"/>
    <property type="match status" value="1"/>
</dbReference>
<dbReference type="Pfam" id="PF13426">
    <property type="entry name" value="PAS_9"/>
    <property type="match status" value="1"/>
</dbReference>
<dbReference type="SUPFAM" id="SSF55785">
    <property type="entry name" value="PYP-like sensor domain (PAS domain)"/>
    <property type="match status" value="2"/>
</dbReference>
<dbReference type="NCBIfam" id="TIGR00229">
    <property type="entry name" value="sensory_box"/>
    <property type="match status" value="1"/>
</dbReference>
<feature type="transmembrane region" description="Helical" evidence="7">
    <location>
        <begin position="240"/>
        <end position="260"/>
    </location>
</feature>
<dbReference type="InterPro" id="IPR035965">
    <property type="entry name" value="PAS-like_dom_sf"/>
</dbReference>
<gene>
    <name evidence="10" type="ORF">A9Q02_01595</name>
</gene>
<evidence type="ECO:0000256" key="1">
    <source>
        <dbReference type="ARBA" id="ARBA00000085"/>
    </source>
</evidence>
<feature type="coiled-coil region" evidence="6">
    <location>
        <begin position="263"/>
        <end position="290"/>
    </location>
</feature>
<keyword evidence="3" id="KW-0597">Phosphoprotein</keyword>
<accession>A0A2H3KL24</accession>
<keyword evidence="4" id="KW-0808">Transferase</keyword>
<feature type="transmembrane region" description="Helical" evidence="7">
    <location>
        <begin position="175"/>
        <end position="194"/>
    </location>
</feature>
<protein>
    <recommendedName>
        <fullName evidence="2">histidine kinase</fullName>
        <ecNumber evidence="2">2.7.13.3</ecNumber>
    </recommendedName>
</protein>
<keyword evidence="7" id="KW-0812">Transmembrane</keyword>
<dbReference type="Pfam" id="PF00512">
    <property type="entry name" value="HisKA"/>
    <property type="match status" value="1"/>
</dbReference>
<feature type="transmembrane region" description="Helical" evidence="7">
    <location>
        <begin position="215"/>
        <end position="234"/>
    </location>
</feature>
<dbReference type="PANTHER" id="PTHR43065">
    <property type="entry name" value="SENSOR HISTIDINE KINASE"/>
    <property type="match status" value="1"/>
</dbReference>
<dbReference type="CDD" id="cd00130">
    <property type="entry name" value="PAS"/>
    <property type="match status" value="2"/>
</dbReference>
<feature type="transmembrane region" description="Helical" evidence="7">
    <location>
        <begin position="73"/>
        <end position="95"/>
    </location>
</feature>
<feature type="transmembrane region" description="Helical" evidence="7">
    <location>
        <begin position="141"/>
        <end position="163"/>
    </location>
</feature>
<dbReference type="InterPro" id="IPR005467">
    <property type="entry name" value="His_kinase_dom"/>
</dbReference>
<feature type="domain" description="Histidine kinase" evidence="8">
    <location>
        <begin position="758"/>
        <end position="983"/>
    </location>
</feature>
<dbReference type="Pfam" id="PF02518">
    <property type="entry name" value="HATPase_c"/>
    <property type="match status" value="1"/>
</dbReference>
<evidence type="ECO:0000256" key="7">
    <source>
        <dbReference type="SAM" id="Phobius"/>
    </source>
</evidence>
<evidence type="ECO:0000256" key="2">
    <source>
        <dbReference type="ARBA" id="ARBA00012438"/>
    </source>
</evidence>
<dbReference type="PRINTS" id="PR00344">
    <property type="entry name" value="BCTRLSENSOR"/>
</dbReference>
<dbReference type="Proteomes" id="UP000220922">
    <property type="component" value="Unassembled WGS sequence"/>
</dbReference>
<feature type="transmembrane region" description="Helical" evidence="7">
    <location>
        <begin position="107"/>
        <end position="129"/>
    </location>
</feature>
<feature type="domain" description="PAS" evidence="9">
    <location>
        <begin position="318"/>
        <end position="371"/>
    </location>
</feature>
<dbReference type="OrthoDB" id="9784397at2"/>
<dbReference type="GO" id="GO:0000155">
    <property type="term" value="F:phosphorelay sensor kinase activity"/>
    <property type="evidence" value="ECO:0007669"/>
    <property type="project" value="InterPro"/>
</dbReference>
<dbReference type="InterPro" id="IPR036097">
    <property type="entry name" value="HisK_dim/P_sf"/>
</dbReference>
<evidence type="ECO:0000259" key="9">
    <source>
        <dbReference type="PROSITE" id="PS50112"/>
    </source>
</evidence>
<keyword evidence="5" id="KW-0902">Two-component regulatory system</keyword>
<reference evidence="10 11" key="1">
    <citation type="submission" date="2016-05" db="EMBL/GenBank/DDBJ databases">
        <authorList>
            <person name="Lavstsen T."/>
            <person name="Jespersen J.S."/>
        </authorList>
    </citation>
    <scope>NUCLEOTIDE SEQUENCE [LARGE SCALE GENOMIC DNA]</scope>
    <source>
        <strain evidence="10 11">B7-9</strain>
    </source>
</reference>
<keyword evidence="11" id="KW-1185">Reference proteome</keyword>
<dbReference type="Gene3D" id="3.30.450.20">
    <property type="entry name" value="PAS domain"/>
    <property type="match status" value="2"/>
</dbReference>
<dbReference type="RefSeq" id="WP_097653015.1">
    <property type="nucleotide sequence ID" value="NZ_LYXE01000090.1"/>
</dbReference>
<dbReference type="InterPro" id="IPR036890">
    <property type="entry name" value="HATPase_C_sf"/>
</dbReference>
<comment type="catalytic activity">
    <reaction evidence="1">
        <text>ATP + protein L-histidine = ADP + protein N-phospho-L-histidine.</text>
        <dbReference type="EC" id="2.7.13.3"/>
    </reaction>
</comment>
<dbReference type="EMBL" id="LYXE01000090">
    <property type="protein sequence ID" value="PDV98665.1"/>
    <property type="molecule type" value="Genomic_DNA"/>
</dbReference>
<dbReference type="InterPro" id="IPR004358">
    <property type="entry name" value="Sig_transdc_His_kin-like_C"/>
</dbReference>
<dbReference type="SMART" id="SM00387">
    <property type="entry name" value="HATPase_c"/>
    <property type="match status" value="1"/>
</dbReference>
<dbReference type="InterPro" id="IPR003661">
    <property type="entry name" value="HisK_dim/P_dom"/>
</dbReference>
<evidence type="ECO:0000256" key="6">
    <source>
        <dbReference type="SAM" id="Coils"/>
    </source>
</evidence>
<dbReference type="InterPro" id="IPR029016">
    <property type="entry name" value="GAF-like_dom_sf"/>
</dbReference>
<sequence>MMMSPIFRYLRYLQIGAVAFAISISLLALVGWIADLPLLAQLHPALPPLRPLNAGMLLIATLMLLVPGRLTRLLAGVMIGSAVVLGVLYLSTFLWDGLVPVFEVGSAGSPLAFVPMVILTILLVGVAIFLRENPTERNVRLAQLCALGLALYGLIAIMSFLPVSMSLRPLARGTSLHGSVAVLLLALAGLTMNPDRGSMALSLRASQGGQILRRLVAGSFVLLLIGWLVAWITWQTGFSGAILGLIIVIIGNLFLFYQVAHAFDRIDQERTQAEKRLEALNRDLEYLVSERTDDLEEREAQLGAIGDNLPGVMLYQELVVDNGSGRFTYVSAGVEQLSGSTPAQALKKPELLYELLVPEDRQRLHEAEQQARAAFAPLDIEVRKMTPWGERWSRIRQRPRRLDAHHVLWDGIEMDITSQKQSQLKVEQDRRYQAVLFACSQILIRPVNTPVEREQVLREALGSLLDGIDVDRIVLLRGVRDPELGLCLDQTITIARPAFLLPPHQPLPRLPWNKIPVQFRIDPRQGRAVSGTIESLRTQAPELAALMEPLGIASFLFLTMQTGEELAGALGFYHCTTAQRWQEQDYILLQLATGLIGSTLRRWKHEEELRERESLLRTLFDILPVGVSIVDPKRRPLQLNRTVGQILGMEVSEILAGGYRKIQYLYPDGVPIPFDAFPTIRAANGEIVRDAEIGIIRPDGKRRWASISAAPLPVAGMGSAIVTLDITARKESEAQRELIQRKLLEAQRLESLAILAGGVAHDFNNILSTILGYAELARLDTPPGSEVHDSLNAIMLGARRAAELTAQMLAYAGRGAFHLVPVDLNLIVREQSELIRLTLPHTIAIHYCLEPDLPLIHADETQLRQMLRSLLTNAIEAIEAMEHGEITVSTGQCDLTDAILRHASINAAEPGRYAYLEVHDTGCGIEAVALRRIFDPFFSTKFTGRGLGLAAVQGIVQAHHGALSVESEPAQGSRFRICLPFATNE</sequence>
<dbReference type="SMART" id="SM00091">
    <property type="entry name" value="PAS"/>
    <property type="match status" value="2"/>
</dbReference>
<evidence type="ECO:0000259" key="8">
    <source>
        <dbReference type="PROSITE" id="PS50109"/>
    </source>
</evidence>
<evidence type="ECO:0000256" key="5">
    <source>
        <dbReference type="ARBA" id="ARBA00023012"/>
    </source>
</evidence>
<keyword evidence="7" id="KW-0472">Membrane</keyword>
<feature type="transmembrane region" description="Helical" evidence="7">
    <location>
        <begin position="49"/>
        <end position="66"/>
    </location>
</feature>
<dbReference type="SUPFAM" id="SSF55874">
    <property type="entry name" value="ATPase domain of HSP90 chaperone/DNA topoisomerase II/histidine kinase"/>
    <property type="match status" value="1"/>
</dbReference>
<dbReference type="Gene3D" id="3.30.565.10">
    <property type="entry name" value="Histidine kinase-like ATPase, C-terminal domain"/>
    <property type="match status" value="1"/>
</dbReference>
<feature type="domain" description="PAS" evidence="9">
    <location>
        <begin position="612"/>
        <end position="668"/>
    </location>
</feature>
<feature type="transmembrane region" description="Helical" evidence="7">
    <location>
        <begin position="12"/>
        <end position="34"/>
    </location>
</feature>
<dbReference type="SUPFAM" id="SSF55781">
    <property type="entry name" value="GAF domain-like"/>
    <property type="match status" value="1"/>
</dbReference>
<keyword evidence="6" id="KW-0175">Coiled coil</keyword>
<evidence type="ECO:0000256" key="3">
    <source>
        <dbReference type="ARBA" id="ARBA00022553"/>
    </source>
</evidence>
<name>A0A2H3KL24_9CHLR</name>
<dbReference type="PROSITE" id="PS50109">
    <property type="entry name" value="HIS_KIN"/>
    <property type="match status" value="1"/>
</dbReference>
<dbReference type="Gene3D" id="1.10.287.130">
    <property type="match status" value="1"/>
</dbReference>
<keyword evidence="4" id="KW-0418">Kinase</keyword>
<dbReference type="AlphaFoldDB" id="A0A2H3KL24"/>
<comment type="caution">
    <text evidence="10">The sequence shown here is derived from an EMBL/GenBank/DDBJ whole genome shotgun (WGS) entry which is preliminary data.</text>
</comment>
<dbReference type="InterPro" id="IPR003594">
    <property type="entry name" value="HATPase_dom"/>
</dbReference>
<organism evidence="10 11">
    <name type="scientific">Candidatus Chloroploca asiatica</name>
    <dbReference type="NCBI Taxonomy" id="1506545"/>
    <lineage>
        <taxon>Bacteria</taxon>
        <taxon>Bacillati</taxon>
        <taxon>Chloroflexota</taxon>
        <taxon>Chloroflexia</taxon>
        <taxon>Chloroflexales</taxon>
        <taxon>Chloroflexineae</taxon>
        <taxon>Oscillochloridaceae</taxon>
        <taxon>Candidatus Chloroploca</taxon>
    </lineage>
</organism>
<dbReference type="Gene3D" id="3.30.450.40">
    <property type="match status" value="1"/>
</dbReference>
<dbReference type="InterPro" id="IPR013655">
    <property type="entry name" value="PAS_fold_3"/>
</dbReference>
<proteinExistence type="predicted"/>